<feature type="non-terminal residue" evidence="1">
    <location>
        <position position="83"/>
    </location>
</feature>
<reference evidence="1" key="1">
    <citation type="journal article" date="2019" name="Sci. Rep.">
        <title>Draft genome of Tanacetum cinerariifolium, the natural source of mosquito coil.</title>
        <authorList>
            <person name="Yamashiro T."/>
            <person name="Shiraishi A."/>
            <person name="Satake H."/>
            <person name="Nakayama K."/>
        </authorList>
    </citation>
    <scope>NUCLEOTIDE SEQUENCE</scope>
</reference>
<dbReference type="EMBL" id="BKCJ011331240">
    <property type="protein sequence ID" value="GFD21643.1"/>
    <property type="molecule type" value="Genomic_DNA"/>
</dbReference>
<evidence type="ECO:0000313" key="1">
    <source>
        <dbReference type="EMBL" id="GFD21643.1"/>
    </source>
</evidence>
<gene>
    <name evidence="1" type="ORF">Tci_893612</name>
</gene>
<protein>
    <submittedName>
        <fullName evidence="1">Uncharacterized TPR repeat-containing protein At1g05150-like</fullName>
    </submittedName>
</protein>
<proteinExistence type="predicted"/>
<dbReference type="GO" id="GO:0005886">
    <property type="term" value="C:plasma membrane"/>
    <property type="evidence" value="ECO:0007669"/>
    <property type="project" value="TreeGrafter"/>
</dbReference>
<name>A0A699UHT2_TANCI</name>
<sequence length="83" mass="9447">MNENETPLMYSGNGLPEKSIRKASLEVVLRRLLSASELLEIHGETDTSLVSFTEFVTMFDDPDWGFGIMSTLLRLETSDRNRH</sequence>
<dbReference type="AlphaFoldDB" id="A0A699UHT2"/>
<accession>A0A699UHT2</accession>
<organism evidence="1">
    <name type="scientific">Tanacetum cinerariifolium</name>
    <name type="common">Dalmatian daisy</name>
    <name type="synonym">Chrysanthemum cinerariifolium</name>
    <dbReference type="NCBI Taxonomy" id="118510"/>
    <lineage>
        <taxon>Eukaryota</taxon>
        <taxon>Viridiplantae</taxon>
        <taxon>Streptophyta</taxon>
        <taxon>Embryophyta</taxon>
        <taxon>Tracheophyta</taxon>
        <taxon>Spermatophyta</taxon>
        <taxon>Magnoliopsida</taxon>
        <taxon>eudicotyledons</taxon>
        <taxon>Gunneridae</taxon>
        <taxon>Pentapetalae</taxon>
        <taxon>asterids</taxon>
        <taxon>campanulids</taxon>
        <taxon>Asterales</taxon>
        <taxon>Asteraceae</taxon>
        <taxon>Asteroideae</taxon>
        <taxon>Anthemideae</taxon>
        <taxon>Anthemidinae</taxon>
        <taxon>Tanacetum</taxon>
    </lineage>
</organism>
<comment type="caution">
    <text evidence="1">The sequence shown here is derived from an EMBL/GenBank/DDBJ whole genome shotgun (WGS) entry which is preliminary data.</text>
</comment>
<dbReference type="PANTHER" id="PTHR45081:SF1">
    <property type="entry name" value="EF HAND FAMILY PROTEIN, PUTATIVE, EXPRESSED-RELATED"/>
    <property type="match status" value="1"/>
</dbReference>
<dbReference type="PANTHER" id="PTHR45081">
    <property type="entry name" value="EF HAND FAMILY PROTEIN, PUTATIVE, EXPRESSED-RELATED"/>
    <property type="match status" value="1"/>
</dbReference>